<evidence type="ECO:0000256" key="7">
    <source>
        <dbReference type="ARBA" id="ARBA00022840"/>
    </source>
</evidence>
<comment type="similarity">
    <text evidence="2">Belongs to the CpsD/CapB family.</text>
</comment>
<dbReference type="GO" id="GO:0000271">
    <property type="term" value="P:polysaccharide biosynthetic process"/>
    <property type="evidence" value="ECO:0007669"/>
    <property type="project" value="UniProtKB-KW"/>
</dbReference>
<keyword evidence="10" id="KW-0270">Exopolysaccharide synthesis</keyword>
<dbReference type="EC" id="2.7.10.2" evidence="3"/>
<dbReference type="AlphaFoldDB" id="A0AAW9KAU7"/>
<evidence type="ECO:0000256" key="4">
    <source>
        <dbReference type="ARBA" id="ARBA00022679"/>
    </source>
</evidence>
<keyword evidence="5" id="KW-0547">Nucleotide-binding</keyword>
<dbReference type="RefSeq" id="WP_322809131.1">
    <property type="nucleotide sequence ID" value="NZ_JAVBVO010000003.1"/>
</dbReference>
<dbReference type="SUPFAM" id="SSF52540">
    <property type="entry name" value="P-loop containing nucleoside triphosphate hydrolases"/>
    <property type="match status" value="1"/>
</dbReference>
<gene>
    <name evidence="12" type="ORF">RAK27_11330</name>
</gene>
<dbReference type="FunFam" id="3.40.50.300:FF:000527">
    <property type="entry name" value="Tyrosine-protein kinase etk"/>
    <property type="match status" value="1"/>
</dbReference>
<evidence type="ECO:0000256" key="10">
    <source>
        <dbReference type="ARBA" id="ARBA00023169"/>
    </source>
</evidence>
<dbReference type="GO" id="GO:0004715">
    <property type="term" value="F:non-membrane spanning protein tyrosine kinase activity"/>
    <property type="evidence" value="ECO:0007669"/>
    <property type="project" value="UniProtKB-EC"/>
</dbReference>
<proteinExistence type="inferred from homology"/>
<keyword evidence="7" id="KW-0067">ATP-binding</keyword>
<dbReference type="InterPro" id="IPR050445">
    <property type="entry name" value="Bact_polysacc_biosynth/exp"/>
</dbReference>
<protein>
    <recommendedName>
        <fullName evidence="3">non-specific protein-tyrosine kinase</fullName>
        <ecNumber evidence="3">2.7.10.2</ecNumber>
    </recommendedName>
</protein>
<dbReference type="CDD" id="cd05387">
    <property type="entry name" value="BY-kinase"/>
    <property type="match status" value="1"/>
</dbReference>
<dbReference type="Proteomes" id="UP001290462">
    <property type="component" value="Unassembled WGS sequence"/>
</dbReference>
<dbReference type="InterPro" id="IPR033756">
    <property type="entry name" value="YlxH/NBP35"/>
</dbReference>
<organism evidence="12 13">
    <name type="scientific">Carnobacterium maltaromaticum</name>
    <name type="common">Carnobacterium piscicola</name>
    <dbReference type="NCBI Taxonomy" id="2751"/>
    <lineage>
        <taxon>Bacteria</taxon>
        <taxon>Bacillati</taxon>
        <taxon>Bacillota</taxon>
        <taxon>Bacilli</taxon>
        <taxon>Lactobacillales</taxon>
        <taxon>Carnobacteriaceae</taxon>
        <taxon>Carnobacterium</taxon>
    </lineage>
</organism>
<evidence type="ECO:0000256" key="6">
    <source>
        <dbReference type="ARBA" id="ARBA00022777"/>
    </source>
</evidence>
<keyword evidence="4 12" id="KW-0808">Transferase</keyword>
<evidence type="ECO:0000256" key="2">
    <source>
        <dbReference type="ARBA" id="ARBA00007316"/>
    </source>
</evidence>
<dbReference type="EMBL" id="JAVBVO010000003">
    <property type="protein sequence ID" value="MDZ5759253.1"/>
    <property type="molecule type" value="Genomic_DNA"/>
</dbReference>
<dbReference type="PANTHER" id="PTHR32309:SF13">
    <property type="entry name" value="FERRIC ENTEROBACTIN TRANSPORT PROTEIN FEPE"/>
    <property type="match status" value="1"/>
</dbReference>
<keyword evidence="8" id="KW-0972">Capsule biogenesis/degradation</keyword>
<name>A0AAW9KAU7_CARML</name>
<dbReference type="GO" id="GO:0042802">
    <property type="term" value="F:identical protein binding"/>
    <property type="evidence" value="ECO:0007669"/>
    <property type="project" value="UniProtKB-ARBA"/>
</dbReference>
<evidence type="ECO:0000256" key="8">
    <source>
        <dbReference type="ARBA" id="ARBA00022903"/>
    </source>
</evidence>
<dbReference type="InterPro" id="IPR005702">
    <property type="entry name" value="Wzc-like_C"/>
</dbReference>
<comment type="pathway">
    <text evidence="1">Capsule biogenesis; capsule polysaccharide biosynthesis.</text>
</comment>
<keyword evidence="9" id="KW-0829">Tyrosine-protein kinase</keyword>
<evidence type="ECO:0000256" key="9">
    <source>
        <dbReference type="ARBA" id="ARBA00023137"/>
    </source>
</evidence>
<dbReference type="InterPro" id="IPR027417">
    <property type="entry name" value="P-loop_NTPase"/>
</dbReference>
<sequence length="234" mass="25796">MIKHKNKEEYKLIVATNPESQISEQFRSIRTSVEFSLLQDTKILVVTSSEQNSGKTLISSNLALAFAQKGKKTLLIDADMRNPSIAKYFYTPVKYGLSNLIRKKVKIEEAICETNEKNLSILSTGFFVPNPSDLLGGIGMKELIDTLRNKFDQIIIDTPPVLVAADATLVASHSDGIVFVVRAGKTNKYNAKKALRLVESSGTPIIGAVVNDVKMKKNENYYAASYYKGGGSIR</sequence>
<dbReference type="PANTHER" id="PTHR32309">
    <property type="entry name" value="TYROSINE-PROTEIN KINASE"/>
    <property type="match status" value="1"/>
</dbReference>
<dbReference type="Pfam" id="PF10609">
    <property type="entry name" value="ParA"/>
    <property type="match status" value="1"/>
</dbReference>
<evidence type="ECO:0000256" key="3">
    <source>
        <dbReference type="ARBA" id="ARBA00011903"/>
    </source>
</evidence>
<dbReference type="GO" id="GO:0005524">
    <property type="term" value="F:ATP binding"/>
    <property type="evidence" value="ECO:0007669"/>
    <property type="project" value="UniProtKB-KW"/>
</dbReference>
<dbReference type="Gene3D" id="3.40.50.300">
    <property type="entry name" value="P-loop containing nucleotide triphosphate hydrolases"/>
    <property type="match status" value="1"/>
</dbReference>
<evidence type="ECO:0000313" key="13">
    <source>
        <dbReference type="Proteomes" id="UP001290462"/>
    </source>
</evidence>
<comment type="catalytic activity">
    <reaction evidence="11">
        <text>L-tyrosyl-[protein] + ATP = O-phospho-L-tyrosyl-[protein] + ADP + H(+)</text>
        <dbReference type="Rhea" id="RHEA:10596"/>
        <dbReference type="Rhea" id="RHEA-COMP:10136"/>
        <dbReference type="Rhea" id="RHEA-COMP:20101"/>
        <dbReference type="ChEBI" id="CHEBI:15378"/>
        <dbReference type="ChEBI" id="CHEBI:30616"/>
        <dbReference type="ChEBI" id="CHEBI:46858"/>
        <dbReference type="ChEBI" id="CHEBI:61978"/>
        <dbReference type="ChEBI" id="CHEBI:456216"/>
        <dbReference type="EC" id="2.7.10.2"/>
    </reaction>
</comment>
<dbReference type="GO" id="GO:0005886">
    <property type="term" value="C:plasma membrane"/>
    <property type="evidence" value="ECO:0007669"/>
    <property type="project" value="TreeGrafter"/>
</dbReference>
<evidence type="ECO:0000256" key="1">
    <source>
        <dbReference type="ARBA" id="ARBA00005132"/>
    </source>
</evidence>
<comment type="caution">
    <text evidence="12">The sequence shown here is derived from an EMBL/GenBank/DDBJ whole genome shotgun (WGS) entry which is preliminary data.</text>
</comment>
<reference evidence="12" key="1">
    <citation type="submission" date="2023-08" db="EMBL/GenBank/DDBJ databases">
        <title>Genomic characterization of piscicolin 126 produced by Carnobacterium maltaromaticum CM22 strain isolated from salmon (Salmo salar).</title>
        <authorList>
            <person name="Gonzalez-Gragera E."/>
            <person name="Garcia-Lopez J.D."/>
            <person name="Teso-Perez C."/>
            <person name="Gimenez-Hernandez I."/>
            <person name="Peralta-Sanchez J.M."/>
            <person name="Valdivia E."/>
            <person name="Montalban-Lopez M."/>
            <person name="Martin-Platero A.M."/>
            <person name="Banos A."/>
            <person name="Martinez-Bueno M."/>
        </authorList>
    </citation>
    <scope>NUCLEOTIDE SEQUENCE</scope>
    <source>
        <strain evidence="12">CM22</strain>
    </source>
</reference>
<evidence type="ECO:0000256" key="5">
    <source>
        <dbReference type="ARBA" id="ARBA00022741"/>
    </source>
</evidence>
<evidence type="ECO:0000313" key="12">
    <source>
        <dbReference type="EMBL" id="MDZ5759253.1"/>
    </source>
</evidence>
<keyword evidence="6 12" id="KW-0418">Kinase</keyword>
<evidence type="ECO:0000256" key="11">
    <source>
        <dbReference type="ARBA" id="ARBA00051245"/>
    </source>
</evidence>
<accession>A0AAW9KAU7</accession>
<dbReference type="NCBIfam" id="TIGR01007">
    <property type="entry name" value="eps_fam"/>
    <property type="match status" value="1"/>
</dbReference>